<gene>
    <name evidence="2" type="ORF">ITI46_19740</name>
</gene>
<feature type="region of interest" description="Disordered" evidence="1">
    <location>
        <begin position="1"/>
        <end position="46"/>
    </location>
</feature>
<protein>
    <recommendedName>
        <fullName evidence="4">LytR family transcriptional regulator</fullName>
    </recommendedName>
</protein>
<evidence type="ECO:0000313" key="2">
    <source>
        <dbReference type="EMBL" id="MBO8193878.1"/>
    </source>
</evidence>
<proteinExistence type="predicted"/>
<evidence type="ECO:0008006" key="4">
    <source>
        <dbReference type="Google" id="ProtNLM"/>
    </source>
</evidence>
<feature type="non-terminal residue" evidence="2">
    <location>
        <position position="46"/>
    </location>
</feature>
<evidence type="ECO:0000256" key="1">
    <source>
        <dbReference type="SAM" id="MobiDB-lite"/>
    </source>
</evidence>
<feature type="compositionally biased region" description="Basic and acidic residues" evidence="1">
    <location>
        <begin position="8"/>
        <end position="22"/>
    </location>
</feature>
<sequence length="46" mass="4962">MNAPYGGDRGRTPGDGSGRPEDAYAPDAYGRDPYEERDPSAQDPPH</sequence>
<dbReference type="Proteomes" id="UP001519064">
    <property type="component" value="Unassembled WGS sequence"/>
</dbReference>
<comment type="caution">
    <text evidence="2">The sequence shown here is derived from an EMBL/GenBank/DDBJ whole genome shotgun (WGS) entry which is preliminary data.</text>
</comment>
<evidence type="ECO:0000313" key="3">
    <source>
        <dbReference type="Proteomes" id="UP001519064"/>
    </source>
</evidence>
<name>A0ABS3XEQ9_9ACTN</name>
<keyword evidence="3" id="KW-1185">Reference proteome</keyword>
<organism evidence="2 3">
    <name type="scientific">Streptomyces oryzae</name>
    <dbReference type="NCBI Taxonomy" id="1434886"/>
    <lineage>
        <taxon>Bacteria</taxon>
        <taxon>Bacillati</taxon>
        <taxon>Actinomycetota</taxon>
        <taxon>Actinomycetes</taxon>
        <taxon>Kitasatosporales</taxon>
        <taxon>Streptomycetaceae</taxon>
        <taxon>Streptomyces</taxon>
    </lineage>
</organism>
<accession>A0ABS3XEQ9</accession>
<dbReference type="EMBL" id="JADKMA010000100">
    <property type="protein sequence ID" value="MBO8193878.1"/>
    <property type="molecule type" value="Genomic_DNA"/>
</dbReference>
<reference evidence="2 3" key="1">
    <citation type="submission" date="2020-11" db="EMBL/GenBank/DDBJ databases">
        <title>Streptomyces spirodelae sp. nov., isolated from duckweed.</title>
        <authorList>
            <person name="Saimee Y."/>
            <person name="Duangmal K."/>
        </authorList>
    </citation>
    <scope>NUCLEOTIDE SEQUENCE [LARGE SCALE GENOMIC DNA]</scope>
    <source>
        <strain evidence="2 3">S16-07</strain>
    </source>
</reference>
<feature type="compositionally biased region" description="Basic and acidic residues" evidence="1">
    <location>
        <begin position="29"/>
        <end position="46"/>
    </location>
</feature>